<gene>
    <name evidence="3" type="ORF">METZ01_LOCUS313541</name>
</gene>
<feature type="compositionally biased region" description="Basic and acidic residues" evidence="1">
    <location>
        <begin position="60"/>
        <end position="82"/>
    </location>
</feature>
<accession>A0A382NK64</accession>
<organism evidence="3">
    <name type="scientific">marine metagenome</name>
    <dbReference type="NCBI Taxonomy" id="408172"/>
    <lineage>
        <taxon>unclassified sequences</taxon>
        <taxon>metagenomes</taxon>
        <taxon>ecological metagenomes</taxon>
    </lineage>
</organism>
<feature type="transmembrane region" description="Helical" evidence="2">
    <location>
        <begin position="6"/>
        <end position="25"/>
    </location>
</feature>
<sequence length="82" mass="9153">VGFEGFIWTLLVIQGIIVGSFSGFVAREKGRAPVSWFINGFLFSIIGLIAICGVPSVTHNSEKSEINRSRERPEVERRRGLF</sequence>
<keyword evidence="2" id="KW-0472">Membrane</keyword>
<evidence type="ECO:0000256" key="1">
    <source>
        <dbReference type="SAM" id="MobiDB-lite"/>
    </source>
</evidence>
<evidence type="ECO:0000313" key="3">
    <source>
        <dbReference type="EMBL" id="SVC60687.1"/>
    </source>
</evidence>
<feature type="region of interest" description="Disordered" evidence="1">
    <location>
        <begin position="59"/>
        <end position="82"/>
    </location>
</feature>
<feature type="transmembrane region" description="Helical" evidence="2">
    <location>
        <begin position="37"/>
        <end position="57"/>
    </location>
</feature>
<keyword evidence="2" id="KW-1133">Transmembrane helix</keyword>
<protein>
    <submittedName>
        <fullName evidence="3">Uncharacterized protein</fullName>
    </submittedName>
</protein>
<reference evidence="3" key="1">
    <citation type="submission" date="2018-05" db="EMBL/GenBank/DDBJ databases">
        <authorList>
            <person name="Lanie J.A."/>
            <person name="Ng W.-L."/>
            <person name="Kazmierczak K.M."/>
            <person name="Andrzejewski T.M."/>
            <person name="Davidsen T.M."/>
            <person name="Wayne K.J."/>
            <person name="Tettelin H."/>
            <person name="Glass J.I."/>
            <person name="Rusch D."/>
            <person name="Podicherti R."/>
            <person name="Tsui H.-C.T."/>
            <person name="Winkler M.E."/>
        </authorList>
    </citation>
    <scope>NUCLEOTIDE SEQUENCE</scope>
</reference>
<feature type="non-terminal residue" evidence="3">
    <location>
        <position position="1"/>
    </location>
</feature>
<name>A0A382NK64_9ZZZZ</name>
<proteinExistence type="predicted"/>
<dbReference type="AlphaFoldDB" id="A0A382NK64"/>
<dbReference type="EMBL" id="UINC01100547">
    <property type="protein sequence ID" value="SVC60687.1"/>
    <property type="molecule type" value="Genomic_DNA"/>
</dbReference>
<keyword evidence="2" id="KW-0812">Transmembrane</keyword>
<evidence type="ECO:0000256" key="2">
    <source>
        <dbReference type="SAM" id="Phobius"/>
    </source>
</evidence>